<dbReference type="InterPro" id="IPR006200">
    <property type="entry name" value="LexA"/>
</dbReference>
<dbReference type="InterPro" id="IPR050077">
    <property type="entry name" value="LexA_repressor"/>
</dbReference>
<dbReference type="SUPFAM" id="SSF51306">
    <property type="entry name" value="LexA/Signal peptidase"/>
    <property type="match status" value="1"/>
</dbReference>
<dbReference type="SUPFAM" id="SSF46785">
    <property type="entry name" value="Winged helix' DNA-binding domain"/>
    <property type="match status" value="1"/>
</dbReference>
<keyword evidence="2" id="KW-0678">Repressor</keyword>
<dbReference type="STRING" id="1802301.A2664_01920"/>
<organism evidence="15 16">
    <name type="scientific">Candidatus Taylorbacteria bacterium RIFCSPHIGHO2_01_FULL_46_22b</name>
    <dbReference type="NCBI Taxonomy" id="1802301"/>
    <lineage>
        <taxon>Bacteria</taxon>
        <taxon>Candidatus Tayloriibacteriota</taxon>
    </lineage>
</organism>
<evidence type="ECO:0000256" key="3">
    <source>
        <dbReference type="ARBA" id="ARBA00022705"/>
    </source>
</evidence>
<keyword evidence="4" id="KW-0227">DNA damage</keyword>
<dbReference type="Gene3D" id="1.10.10.10">
    <property type="entry name" value="Winged helix-like DNA-binding domain superfamily/Winged helix DNA-binding domain"/>
    <property type="match status" value="1"/>
</dbReference>
<feature type="domain" description="LexA repressor DNA-binding" evidence="14">
    <location>
        <begin position="4"/>
        <end position="63"/>
    </location>
</feature>
<keyword evidence="11" id="KW-0742">SOS response</keyword>
<evidence type="ECO:0000259" key="14">
    <source>
        <dbReference type="Pfam" id="PF01726"/>
    </source>
</evidence>
<dbReference type="AlphaFoldDB" id="A0A1G2M2T4"/>
<dbReference type="PRINTS" id="PR00726">
    <property type="entry name" value="LEXASERPTASE"/>
</dbReference>
<dbReference type="PANTHER" id="PTHR33516">
    <property type="entry name" value="LEXA REPRESSOR"/>
    <property type="match status" value="1"/>
</dbReference>
<evidence type="ECO:0000256" key="9">
    <source>
        <dbReference type="ARBA" id="ARBA00023163"/>
    </source>
</evidence>
<dbReference type="GO" id="GO:0003677">
    <property type="term" value="F:DNA binding"/>
    <property type="evidence" value="ECO:0007669"/>
    <property type="project" value="UniProtKB-KW"/>
</dbReference>
<dbReference type="GO" id="GO:0006281">
    <property type="term" value="P:DNA repair"/>
    <property type="evidence" value="ECO:0007669"/>
    <property type="project" value="UniProtKB-KW"/>
</dbReference>
<evidence type="ECO:0000256" key="8">
    <source>
        <dbReference type="ARBA" id="ARBA00023125"/>
    </source>
</evidence>
<sequence>MLDHLSESDKKVYTLIRNRLVHGLDAPTLREINEVTERSSPRSAVLSLERLEKAGLIRRAGRRIRLTSPSLESNSSVSTVEVPLVGGIAAGAPMLAEENVEAIISVSTALARPGSTYFLLRVVGTSMNQARVSGVSIDDGSIVLVRQQGSADDGQIVVALINDEATVKILERKNGVVILRPKSSDPHTPIVLTDNCIIQGVVMGVLPPDLY</sequence>
<dbReference type="GO" id="GO:0006260">
    <property type="term" value="P:DNA replication"/>
    <property type="evidence" value="ECO:0007669"/>
    <property type="project" value="UniProtKB-KW"/>
</dbReference>
<name>A0A1G2M2T4_9BACT</name>
<evidence type="ECO:0000256" key="10">
    <source>
        <dbReference type="ARBA" id="ARBA00023204"/>
    </source>
</evidence>
<dbReference type="Pfam" id="PF01726">
    <property type="entry name" value="LexA_DNA_bind"/>
    <property type="match status" value="1"/>
</dbReference>
<keyword evidence="8" id="KW-0238">DNA-binding</keyword>
<dbReference type="GO" id="GO:0004252">
    <property type="term" value="F:serine-type endopeptidase activity"/>
    <property type="evidence" value="ECO:0007669"/>
    <property type="project" value="InterPro"/>
</dbReference>
<dbReference type="GO" id="GO:0006508">
    <property type="term" value="P:proteolysis"/>
    <property type="evidence" value="ECO:0007669"/>
    <property type="project" value="InterPro"/>
</dbReference>
<evidence type="ECO:0000256" key="11">
    <source>
        <dbReference type="ARBA" id="ARBA00023236"/>
    </source>
</evidence>
<accession>A0A1G2M2T4</accession>
<evidence type="ECO:0000256" key="7">
    <source>
        <dbReference type="ARBA" id="ARBA00023015"/>
    </source>
</evidence>
<evidence type="ECO:0000256" key="12">
    <source>
        <dbReference type="RuleBase" id="RU003991"/>
    </source>
</evidence>
<dbReference type="GO" id="GO:0045892">
    <property type="term" value="P:negative regulation of DNA-templated transcription"/>
    <property type="evidence" value="ECO:0007669"/>
    <property type="project" value="InterPro"/>
</dbReference>
<evidence type="ECO:0000256" key="6">
    <source>
        <dbReference type="ARBA" id="ARBA00022813"/>
    </source>
</evidence>
<keyword evidence="7" id="KW-0805">Transcription regulation</keyword>
<keyword evidence="10" id="KW-0234">DNA repair</keyword>
<dbReference type="InterPro" id="IPR039418">
    <property type="entry name" value="LexA-like"/>
</dbReference>
<dbReference type="InterPro" id="IPR006199">
    <property type="entry name" value="LexA_DNA-bd_dom"/>
</dbReference>
<gene>
    <name evidence="15" type="ORF">A2664_01920</name>
</gene>
<dbReference type="Proteomes" id="UP000178873">
    <property type="component" value="Unassembled WGS sequence"/>
</dbReference>
<feature type="domain" description="Peptidase S24/S26A/S26B/S26C" evidence="13">
    <location>
        <begin position="83"/>
        <end position="203"/>
    </location>
</feature>
<dbReference type="InterPro" id="IPR036390">
    <property type="entry name" value="WH_DNA-bd_sf"/>
</dbReference>
<reference evidence="15 16" key="1">
    <citation type="journal article" date="2016" name="Nat. Commun.">
        <title>Thousands of microbial genomes shed light on interconnected biogeochemical processes in an aquifer system.</title>
        <authorList>
            <person name="Anantharaman K."/>
            <person name="Brown C.T."/>
            <person name="Hug L.A."/>
            <person name="Sharon I."/>
            <person name="Castelle C.J."/>
            <person name="Probst A.J."/>
            <person name="Thomas B.C."/>
            <person name="Singh A."/>
            <person name="Wilkins M.J."/>
            <person name="Karaoz U."/>
            <person name="Brodie E.L."/>
            <person name="Williams K.H."/>
            <person name="Hubbard S.S."/>
            <person name="Banfield J.F."/>
        </authorList>
    </citation>
    <scope>NUCLEOTIDE SEQUENCE [LARGE SCALE GENOMIC DNA]</scope>
</reference>
<dbReference type="Gene3D" id="2.10.109.10">
    <property type="entry name" value="Umud Fragment, subunit A"/>
    <property type="match status" value="1"/>
</dbReference>
<keyword evidence="3" id="KW-0235">DNA replication</keyword>
<protein>
    <submittedName>
        <fullName evidence="15">Repressor LexA</fullName>
    </submittedName>
</protein>
<comment type="similarity">
    <text evidence="1 12">Belongs to the peptidase S24 family.</text>
</comment>
<dbReference type="InterPro" id="IPR006197">
    <property type="entry name" value="Peptidase_S24_LexA"/>
</dbReference>
<dbReference type="EMBL" id="MHRF01000007">
    <property type="protein sequence ID" value="OHA18205.1"/>
    <property type="molecule type" value="Genomic_DNA"/>
</dbReference>
<dbReference type="PANTHER" id="PTHR33516:SF2">
    <property type="entry name" value="LEXA REPRESSOR-RELATED"/>
    <property type="match status" value="1"/>
</dbReference>
<proteinExistence type="inferred from homology"/>
<dbReference type="GO" id="GO:0009432">
    <property type="term" value="P:SOS response"/>
    <property type="evidence" value="ECO:0007669"/>
    <property type="project" value="UniProtKB-KW"/>
</dbReference>
<dbReference type="InterPro" id="IPR015927">
    <property type="entry name" value="Peptidase_S24_S26A/B/C"/>
</dbReference>
<comment type="caution">
    <text evidence="15">The sequence shown here is derived from an EMBL/GenBank/DDBJ whole genome shotgun (WGS) entry which is preliminary data.</text>
</comment>
<keyword evidence="9" id="KW-0804">Transcription</keyword>
<evidence type="ECO:0000256" key="4">
    <source>
        <dbReference type="ARBA" id="ARBA00022763"/>
    </source>
</evidence>
<dbReference type="InterPro" id="IPR036388">
    <property type="entry name" value="WH-like_DNA-bd_sf"/>
</dbReference>
<keyword evidence="5 12" id="KW-0378">Hydrolase</keyword>
<keyword evidence="6 12" id="KW-0068">Autocatalytic cleavage</keyword>
<dbReference type="CDD" id="cd06529">
    <property type="entry name" value="S24_LexA-like"/>
    <property type="match status" value="1"/>
</dbReference>
<evidence type="ECO:0000256" key="2">
    <source>
        <dbReference type="ARBA" id="ARBA00022491"/>
    </source>
</evidence>
<evidence type="ECO:0000259" key="13">
    <source>
        <dbReference type="Pfam" id="PF00717"/>
    </source>
</evidence>
<dbReference type="Pfam" id="PF00717">
    <property type="entry name" value="Peptidase_S24"/>
    <property type="match status" value="1"/>
</dbReference>
<evidence type="ECO:0000256" key="1">
    <source>
        <dbReference type="ARBA" id="ARBA00007484"/>
    </source>
</evidence>
<evidence type="ECO:0000256" key="5">
    <source>
        <dbReference type="ARBA" id="ARBA00022801"/>
    </source>
</evidence>
<evidence type="ECO:0000313" key="15">
    <source>
        <dbReference type="EMBL" id="OHA18205.1"/>
    </source>
</evidence>
<dbReference type="NCBIfam" id="TIGR00498">
    <property type="entry name" value="lexA"/>
    <property type="match status" value="1"/>
</dbReference>
<dbReference type="InterPro" id="IPR036286">
    <property type="entry name" value="LexA/Signal_pep-like_sf"/>
</dbReference>
<evidence type="ECO:0000313" key="16">
    <source>
        <dbReference type="Proteomes" id="UP000178873"/>
    </source>
</evidence>